<dbReference type="InterPro" id="IPR009057">
    <property type="entry name" value="Homeodomain-like_sf"/>
</dbReference>
<dbReference type="PANTHER" id="PTHR30328:SF54">
    <property type="entry name" value="HTH-TYPE TRANSCRIPTIONAL REPRESSOR SCO4008"/>
    <property type="match status" value="1"/>
</dbReference>
<dbReference type="SUPFAM" id="SSF48498">
    <property type="entry name" value="Tetracyclin repressor-like, C-terminal domain"/>
    <property type="match status" value="1"/>
</dbReference>
<dbReference type="PANTHER" id="PTHR30328">
    <property type="entry name" value="TRANSCRIPTIONAL REPRESSOR"/>
    <property type="match status" value="1"/>
</dbReference>
<gene>
    <name evidence="4" type="ORF">NT2_14_00310</name>
</gene>
<dbReference type="RefSeq" id="WP_021691845.1">
    <property type="nucleotide sequence ID" value="NZ_BASZ01000014.1"/>
</dbReference>
<keyword evidence="1 2" id="KW-0238">DNA-binding</keyword>
<evidence type="ECO:0000313" key="4">
    <source>
        <dbReference type="EMBL" id="GAD51027.1"/>
    </source>
</evidence>
<dbReference type="Proteomes" id="UP000016568">
    <property type="component" value="Unassembled WGS sequence"/>
</dbReference>
<feature type="DNA-binding region" description="H-T-H motif" evidence="2">
    <location>
        <begin position="37"/>
        <end position="56"/>
    </location>
</feature>
<name>U2YQQ2_9SPHN</name>
<dbReference type="InterPro" id="IPR001647">
    <property type="entry name" value="HTH_TetR"/>
</dbReference>
<feature type="domain" description="HTH tetR-type" evidence="3">
    <location>
        <begin position="14"/>
        <end position="74"/>
    </location>
</feature>
<dbReference type="OrthoDB" id="2356263at2"/>
<dbReference type="eggNOG" id="COG1309">
    <property type="taxonomic scope" value="Bacteria"/>
</dbReference>
<evidence type="ECO:0000259" key="3">
    <source>
        <dbReference type="PROSITE" id="PS50977"/>
    </source>
</evidence>
<proteinExistence type="predicted"/>
<reference evidence="4 5" key="1">
    <citation type="submission" date="2013-09" db="EMBL/GenBank/DDBJ databases">
        <title>Whole genome shotgun sequence of Novosphingobium tardaugens NBRC 16725.</title>
        <authorList>
            <person name="Isaki S."/>
            <person name="Hosoyama A."/>
            <person name="Tsuchikane K."/>
            <person name="Katsumata H."/>
            <person name="Ando Y."/>
            <person name="Yamazaki S."/>
            <person name="Fujita N."/>
        </authorList>
    </citation>
    <scope>NUCLEOTIDE SEQUENCE [LARGE SCALE GENOMIC DNA]</scope>
    <source>
        <strain evidence="4 5">NBRC 16725</strain>
    </source>
</reference>
<dbReference type="SUPFAM" id="SSF46689">
    <property type="entry name" value="Homeodomain-like"/>
    <property type="match status" value="1"/>
</dbReference>
<organism evidence="4 5">
    <name type="scientific">Caenibius tardaugens NBRC 16725</name>
    <dbReference type="NCBI Taxonomy" id="1219035"/>
    <lineage>
        <taxon>Bacteria</taxon>
        <taxon>Pseudomonadati</taxon>
        <taxon>Pseudomonadota</taxon>
        <taxon>Alphaproteobacteria</taxon>
        <taxon>Sphingomonadales</taxon>
        <taxon>Erythrobacteraceae</taxon>
        <taxon>Caenibius</taxon>
    </lineage>
</organism>
<evidence type="ECO:0000256" key="1">
    <source>
        <dbReference type="ARBA" id="ARBA00023125"/>
    </source>
</evidence>
<accession>U2YQQ2</accession>
<dbReference type="InterPro" id="IPR050109">
    <property type="entry name" value="HTH-type_TetR-like_transc_reg"/>
</dbReference>
<comment type="caution">
    <text evidence="4">The sequence shown here is derived from an EMBL/GenBank/DDBJ whole genome shotgun (WGS) entry which is preliminary data.</text>
</comment>
<dbReference type="PRINTS" id="PR00455">
    <property type="entry name" value="HTHTETR"/>
</dbReference>
<dbReference type="AlphaFoldDB" id="U2YQQ2"/>
<dbReference type="Gene3D" id="1.10.357.10">
    <property type="entry name" value="Tetracycline Repressor, domain 2"/>
    <property type="match status" value="1"/>
</dbReference>
<evidence type="ECO:0000256" key="2">
    <source>
        <dbReference type="PROSITE-ProRule" id="PRU00335"/>
    </source>
</evidence>
<dbReference type="InterPro" id="IPR036271">
    <property type="entry name" value="Tet_transcr_reg_TetR-rel_C_sf"/>
</dbReference>
<dbReference type="Pfam" id="PF17938">
    <property type="entry name" value="TetR_C_29"/>
    <property type="match status" value="1"/>
</dbReference>
<dbReference type="PROSITE" id="PS50977">
    <property type="entry name" value="HTH_TETR_2"/>
    <property type="match status" value="1"/>
</dbReference>
<dbReference type="Pfam" id="PF00440">
    <property type="entry name" value="TetR_N"/>
    <property type="match status" value="1"/>
</dbReference>
<dbReference type="GO" id="GO:0003677">
    <property type="term" value="F:DNA binding"/>
    <property type="evidence" value="ECO:0007669"/>
    <property type="project" value="UniProtKB-UniRule"/>
</dbReference>
<sequence>MSTKATPPRKRDADRTRAQIFRAATREFGQNGYAGARIERIVARSGCNIRMIYHHFGSKADLYRAVVEEAYADLRMQEAALNFDLSNPLGCLEQLQRFTMQYFAEHPDFEGIIRSENDLRGRVVSTSDTISQSREALNTRLAEIVRAGERCGQFRPGIDPLDLYVTITALARFHLANGYSLSAVLGTDLRDVAWRARWSDHAVDLIRRYVTSGSGEAPPEDSAFSAATR</sequence>
<protein>
    <submittedName>
        <fullName evidence="4">Putative TetR family transcriptional regulator</fullName>
    </submittedName>
</protein>
<dbReference type="InterPro" id="IPR041474">
    <property type="entry name" value="NicS_C"/>
</dbReference>
<evidence type="ECO:0000313" key="5">
    <source>
        <dbReference type="Proteomes" id="UP000016568"/>
    </source>
</evidence>
<dbReference type="KEGG" id="ntd:EGO55_04695"/>
<dbReference type="EMBL" id="BASZ01000014">
    <property type="protein sequence ID" value="GAD51027.1"/>
    <property type="molecule type" value="Genomic_DNA"/>
</dbReference>
<keyword evidence="5" id="KW-1185">Reference proteome</keyword>